<keyword evidence="3 4" id="KW-0546">Nucleotide metabolism</keyword>
<dbReference type="GO" id="GO:0005737">
    <property type="term" value="C:cytoplasm"/>
    <property type="evidence" value="ECO:0007669"/>
    <property type="project" value="UniProtKB-SubCell"/>
</dbReference>
<reference evidence="5 6" key="1">
    <citation type="journal article" date="2018" name="Microbiome">
        <title>Fine metagenomic profile of the Mediterranean stratified and mixed water columns revealed by assembly and recruitment.</title>
        <authorList>
            <person name="Haro-Moreno J.M."/>
            <person name="Lopez-Perez M."/>
            <person name="De La Torre J.R."/>
            <person name="Picazo A."/>
            <person name="Camacho A."/>
            <person name="Rodriguez-Valera F."/>
        </authorList>
    </citation>
    <scope>NUCLEOTIDE SEQUENCE [LARGE SCALE GENOMIC DNA]</scope>
    <source>
        <strain evidence="5">MED-G55</strain>
    </source>
</reference>
<comment type="subcellular location">
    <subcellularLocation>
        <location evidence="4">Cytoplasm</location>
    </subcellularLocation>
</comment>
<dbReference type="InterPro" id="IPR029001">
    <property type="entry name" value="ITPase-like_fam"/>
</dbReference>
<dbReference type="NCBIfam" id="TIGR00172">
    <property type="entry name" value="maf"/>
    <property type="match status" value="1"/>
</dbReference>
<proteinExistence type="inferred from homology"/>
<feature type="active site" description="Proton acceptor" evidence="4">
    <location>
        <position position="76"/>
    </location>
</feature>
<comment type="caution">
    <text evidence="5">The sequence shown here is derived from an EMBL/GenBank/DDBJ whole genome shotgun (WGS) entry which is preliminary data.</text>
</comment>
<dbReference type="CDD" id="cd00555">
    <property type="entry name" value="Maf"/>
    <property type="match status" value="1"/>
</dbReference>
<dbReference type="Pfam" id="PF02545">
    <property type="entry name" value="Maf"/>
    <property type="match status" value="1"/>
</dbReference>
<dbReference type="PANTHER" id="PTHR43213">
    <property type="entry name" value="BIFUNCTIONAL DTTP/UTP PYROPHOSPHATASE/METHYLTRANSFERASE PROTEIN-RELATED"/>
    <property type="match status" value="1"/>
</dbReference>
<comment type="catalytic activity">
    <reaction evidence="4">
        <text>a 2'-deoxyribonucleoside 5'-triphosphate + H2O = a 2'-deoxyribonucleoside 5'-phosphate + diphosphate + H(+)</text>
        <dbReference type="Rhea" id="RHEA:44644"/>
        <dbReference type="ChEBI" id="CHEBI:15377"/>
        <dbReference type="ChEBI" id="CHEBI:15378"/>
        <dbReference type="ChEBI" id="CHEBI:33019"/>
        <dbReference type="ChEBI" id="CHEBI:61560"/>
        <dbReference type="ChEBI" id="CHEBI:65317"/>
        <dbReference type="EC" id="3.6.1.9"/>
    </reaction>
</comment>
<evidence type="ECO:0000313" key="6">
    <source>
        <dbReference type="Proteomes" id="UP000252132"/>
    </source>
</evidence>
<dbReference type="GO" id="GO:0009117">
    <property type="term" value="P:nucleotide metabolic process"/>
    <property type="evidence" value="ECO:0007669"/>
    <property type="project" value="UniProtKB-KW"/>
</dbReference>
<comment type="catalytic activity">
    <reaction evidence="4">
        <text>a ribonucleoside 5'-triphosphate + H2O = a ribonucleoside 5'-phosphate + diphosphate + H(+)</text>
        <dbReference type="Rhea" id="RHEA:23996"/>
        <dbReference type="ChEBI" id="CHEBI:15377"/>
        <dbReference type="ChEBI" id="CHEBI:15378"/>
        <dbReference type="ChEBI" id="CHEBI:33019"/>
        <dbReference type="ChEBI" id="CHEBI:58043"/>
        <dbReference type="ChEBI" id="CHEBI:61557"/>
        <dbReference type="EC" id="3.6.1.9"/>
    </reaction>
</comment>
<dbReference type="EMBL" id="QOQF01000001">
    <property type="protein sequence ID" value="RCL78395.1"/>
    <property type="molecule type" value="Genomic_DNA"/>
</dbReference>
<dbReference type="PIRSF" id="PIRSF006305">
    <property type="entry name" value="Maf"/>
    <property type="match status" value="1"/>
</dbReference>
<dbReference type="AlphaFoldDB" id="A0A368E4M7"/>
<organism evidence="5 6">
    <name type="scientific">PS1 clade bacterium</name>
    <dbReference type="NCBI Taxonomy" id="2175152"/>
    <lineage>
        <taxon>Bacteria</taxon>
        <taxon>Pseudomonadati</taxon>
        <taxon>Pseudomonadota</taxon>
        <taxon>Alphaproteobacteria</taxon>
        <taxon>PS1 clade</taxon>
    </lineage>
</organism>
<dbReference type="InterPro" id="IPR003697">
    <property type="entry name" value="Maf-like"/>
</dbReference>
<comment type="similarity">
    <text evidence="4">Belongs to the Maf family.</text>
</comment>
<keyword evidence="2 4" id="KW-0378">Hydrolase</keyword>
<evidence type="ECO:0000313" key="5">
    <source>
        <dbReference type="EMBL" id="RCL78395.1"/>
    </source>
</evidence>
<accession>A0A368E4M7</accession>
<dbReference type="Proteomes" id="UP000252132">
    <property type="component" value="Unassembled WGS sequence"/>
</dbReference>
<sequence>MIKRETPKLVLASASQVRAAILGGAGIDFDICPSQVDEDLLKGKIKNGPDLALALAGEKARAVALEYPAHLVLGADQILSCDGKLFDKPRDMDEARENLIFMRGKTHQLINGMVLVLNGQPVWQNTASASLTMRDFSDDFLNIYLQRAGKSILSSVGCYRLEAEGSQLFEKIDGDYFTVLGLPLLPLLGALREYGVAVI</sequence>
<evidence type="ECO:0000256" key="2">
    <source>
        <dbReference type="ARBA" id="ARBA00022801"/>
    </source>
</evidence>
<comment type="function">
    <text evidence="4">Nucleoside triphosphate pyrophosphatase. May have a dual role in cell division arrest and in preventing the incorporation of modified nucleotides into cellular nucleic acids.</text>
</comment>
<protein>
    <recommendedName>
        <fullName evidence="4">Nucleoside triphosphate pyrophosphatase</fullName>
        <ecNumber evidence="4">3.6.1.9</ecNumber>
    </recommendedName>
    <alternativeName>
        <fullName evidence="4">Nucleotide pyrophosphatase</fullName>
        <shortName evidence="4">Nucleotide PPase</shortName>
    </alternativeName>
</protein>
<evidence type="ECO:0000256" key="4">
    <source>
        <dbReference type="HAMAP-Rule" id="MF_00528"/>
    </source>
</evidence>
<dbReference type="HAMAP" id="MF_00528">
    <property type="entry name" value="Maf"/>
    <property type="match status" value="1"/>
</dbReference>
<dbReference type="PANTHER" id="PTHR43213:SF5">
    <property type="entry name" value="BIFUNCTIONAL DTTP_UTP PYROPHOSPHATASE_METHYLTRANSFERASE PROTEIN-RELATED"/>
    <property type="match status" value="1"/>
</dbReference>
<dbReference type="SUPFAM" id="SSF52972">
    <property type="entry name" value="ITPase-like"/>
    <property type="match status" value="1"/>
</dbReference>
<dbReference type="Gene3D" id="3.90.950.10">
    <property type="match status" value="1"/>
</dbReference>
<keyword evidence="4" id="KW-0963">Cytoplasm</keyword>
<name>A0A368E4M7_9PROT</name>
<comment type="cofactor">
    <cofactor evidence="1 4">
        <name>a divalent metal cation</name>
        <dbReference type="ChEBI" id="CHEBI:60240"/>
    </cofactor>
</comment>
<evidence type="ECO:0000256" key="3">
    <source>
        <dbReference type="ARBA" id="ARBA00023080"/>
    </source>
</evidence>
<dbReference type="GO" id="GO:0047429">
    <property type="term" value="F:nucleoside triphosphate diphosphatase activity"/>
    <property type="evidence" value="ECO:0007669"/>
    <property type="project" value="UniProtKB-EC"/>
</dbReference>
<comment type="caution">
    <text evidence="4">Lacks conserved residue(s) required for the propagation of feature annotation.</text>
</comment>
<evidence type="ECO:0000256" key="1">
    <source>
        <dbReference type="ARBA" id="ARBA00001968"/>
    </source>
</evidence>
<dbReference type="EC" id="3.6.1.9" evidence="4"/>
<gene>
    <name evidence="5" type="primary">maf</name>
    <name evidence="5" type="ORF">DBW69_00190</name>
</gene>